<reference evidence="2" key="1">
    <citation type="submission" date="2016-11" db="EMBL/GenBank/DDBJ databases">
        <title>The genome of Nicotiana attenuata.</title>
        <authorList>
            <person name="Xu S."/>
            <person name="Brockmoeller T."/>
            <person name="Gaquerel E."/>
            <person name="Navarro A."/>
            <person name="Kuhl H."/>
            <person name="Gase K."/>
            <person name="Ling Z."/>
            <person name="Zhou W."/>
            <person name="Kreitzer C."/>
            <person name="Stanke M."/>
            <person name="Tang H."/>
            <person name="Lyons E."/>
            <person name="Pandey P."/>
            <person name="Pandey S.P."/>
            <person name="Timmermann B."/>
            <person name="Baldwin I.T."/>
        </authorList>
    </citation>
    <scope>NUCLEOTIDE SEQUENCE [LARGE SCALE GENOMIC DNA]</scope>
    <source>
        <strain evidence="2">UT</strain>
    </source>
</reference>
<dbReference type="Proteomes" id="UP000187609">
    <property type="component" value="Unassembled WGS sequence"/>
</dbReference>
<dbReference type="Gramene" id="OIT27527">
    <property type="protein sequence ID" value="OIT27527"/>
    <property type="gene ID" value="A4A49_64045"/>
</dbReference>
<evidence type="ECO:0000259" key="1">
    <source>
        <dbReference type="Pfam" id="PF13966"/>
    </source>
</evidence>
<evidence type="ECO:0000313" key="3">
    <source>
        <dbReference type="Proteomes" id="UP000187609"/>
    </source>
</evidence>
<evidence type="ECO:0000313" key="2">
    <source>
        <dbReference type="EMBL" id="OIT27527.1"/>
    </source>
</evidence>
<dbReference type="InterPro" id="IPR026960">
    <property type="entry name" value="RVT-Znf"/>
</dbReference>
<keyword evidence="3" id="KW-1185">Reference proteome</keyword>
<feature type="domain" description="Reverse transcriptase zinc-binding" evidence="1">
    <location>
        <begin position="2"/>
        <end position="35"/>
    </location>
</feature>
<dbReference type="OMA" id="HELWRER"/>
<name>A0A1J6L161_NICAT</name>
<proteinExistence type="predicted"/>
<gene>
    <name evidence="2" type="ORF">A4A49_64045</name>
</gene>
<protein>
    <recommendedName>
        <fullName evidence="1">Reverse transcriptase zinc-binding domain-containing protein</fullName>
    </recommendedName>
</protein>
<dbReference type="AlphaFoldDB" id="A0A1J6L161"/>
<comment type="caution">
    <text evidence="2">The sequence shown here is derived from an EMBL/GenBank/DDBJ whole genome shotgun (WGS) entry which is preliminary data.</text>
</comment>
<dbReference type="EMBL" id="MJEQ01002370">
    <property type="protein sequence ID" value="OIT27527.1"/>
    <property type="molecule type" value="Genomic_DNA"/>
</dbReference>
<organism evidence="2 3">
    <name type="scientific">Nicotiana attenuata</name>
    <name type="common">Coyote tobacco</name>
    <dbReference type="NCBI Taxonomy" id="49451"/>
    <lineage>
        <taxon>Eukaryota</taxon>
        <taxon>Viridiplantae</taxon>
        <taxon>Streptophyta</taxon>
        <taxon>Embryophyta</taxon>
        <taxon>Tracheophyta</taxon>
        <taxon>Spermatophyta</taxon>
        <taxon>Magnoliopsida</taxon>
        <taxon>eudicotyledons</taxon>
        <taxon>Gunneridae</taxon>
        <taxon>Pentapetalae</taxon>
        <taxon>asterids</taxon>
        <taxon>lamiids</taxon>
        <taxon>Solanales</taxon>
        <taxon>Solanaceae</taxon>
        <taxon>Nicotianoideae</taxon>
        <taxon>Nicotianeae</taxon>
        <taxon>Nicotiana</taxon>
    </lineage>
</organism>
<accession>A0A1J6L161</accession>
<feature type="non-terminal residue" evidence="2">
    <location>
        <position position="113"/>
    </location>
</feature>
<dbReference type="Pfam" id="PF13966">
    <property type="entry name" value="zf-RVT"/>
    <property type="match status" value="1"/>
</dbReference>
<sequence>MKFGIQAPQQCVLCKQMDETFDHLFFDCSWIKALWLRLLRWLGYDRNVSDWQNEINWISMVAKLRSGHCMIVACAFGMMVHTIWRERNRLRFQGGTVIVNNICKEIAIHIHTK</sequence>